<feature type="region of interest" description="Disordered" evidence="1">
    <location>
        <begin position="304"/>
        <end position="327"/>
    </location>
</feature>
<sequence>MDRNFHQMGPGLLPRFPLPHHIPPSSPPASPPRQRQHSNSISGSLSDSTRLQSTIDKSQLLEYSVLRAYPPANTSRRRATPPQPRLVVPPSPPESFIASGTRQYRSGSSATVKTMPRQEEEPDPVPIISSLKGRFNKALTMKRGNHSRQSSDVDKSPRELETGKDITPTTIQTQSPQSAPNSANTVNLSAVSTAHTSLYSHTFPVPDTLLEEGDKGNTTDNSSSYALPTYYNGSAASRSPDQQVSQQSIGWQTSLDREGRYNHQDFEVKGGEVRIEIRRPQGKENQQKTPSSADMFFKDVYRDREHGNSPHEGPSGQHVAGETSYSGSEESMVSLKAILATVPTSKTAFTLSRQNDYPNLRDRNDLPVKDLTIDSQGNQSKTSDELADETAQYFEDRGFGVSYGMGMKKAFPGHSSGLEPSTLEDNGLDSGPADQSSSILGDSTIFSLNIPIDHLIDDLPQRPVTLARIRTSSLSNVKRSPGSGRPSPGVVLTGKTNPSVERSSSIDPSDATEIVRCLSADVCKRLSVLSSPGGSLKSNSGLGAGFTVVVTADDVGEINDMGSQIISIPDEDDKASGSDREGDSSLGKKDKGKGRAMSEQGGRSTGESNESSKDEFGRTASESTPPLDGGVDGRAKAGGESIRVHPGDERYDFVYRVRSSSPDNQPLLIPFYKSPPQSSFPYRNALISSIPQKSSSQQQKSDQAMADYATWAPLQLSSGETRPLLDKAIIQLVPGVSSTGPQIEDSHEHRVRLNKAGITEEGIENGASNTKQKSAQSRGDAAADTMASIITASYAIKSPGNFEEERWDAISTSEPGISLSTARPGLKGLSDFDNQISDISRGSPNLTLAFTDRVWESDREADGSVPSSVNSDNSSENNGSTAENRGTSAENLRLEPTEAVGQVLGAYRRSLYNPDLSSQDFWRSSAIQSKITDRVETDRGDARIRIAPTTQGVPPQSTISGSRPRRLSLEKAAHLSSILSRLRPLDLGDRNDPSMSRGRRSFDVPPTLVKRSHIVRPNERGLPGQFESSNKHLQDPEHIVLQVKYSRALLFLCCLFPPMLIVLAFGGMDDLMPRFTNGKVDNVGTFYKRVAFYLGTFVGTGCCVIPIVVGILLAQGAL</sequence>
<accession>A0A3N4L6K2</accession>
<feature type="region of interest" description="Disordered" evidence="1">
    <location>
        <begin position="757"/>
        <end position="780"/>
    </location>
</feature>
<gene>
    <name evidence="3" type="ORF">L211DRAFT_854034</name>
</gene>
<dbReference type="OrthoDB" id="5353066at2759"/>
<dbReference type="EMBL" id="ML121623">
    <property type="protein sequence ID" value="RPB18517.1"/>
    <property type="molecule type" value="Genomic_DNA"/>
</dbReference>
<feature type="region of interest" description="Disordered" evidence="1">
    <location>
        <begin position="412"/>
        <end position="436"/>
    </location>
</feature>
<feature type="compositionally biased region" description="Basic and acidic residues" evidence="1">
    <location>
        <begin position="574"/>
        <end position="589"/>
    </location>
</feature>
<keyword evidence="2" id="KW-0812">Transmembrane</keyword>
<feature type="compositionally biased region" description="Low complexity" evidence="1">
    <location>
        <begin position="863"/>
        <end position="880"/>
    </location>
</feature>
<protein>
    <submittedName>
        <fullName evidence="3">Uncharacterized protein</fullName>
    </submittedName>
</protein>
<feature type="region of interest" description="Disordered" evidence="1">
    <location>
        <begin position="564"/>
        <end position="644"/>
    </location>
</feature>
<feature type="compositionally biased region" description="Basic and acidic residues" evidence="1">
    <location>
        <begin position="149"/>
        <end position="164"/>
    </location>
</feature>
<feature type="compositionally biased region" description="Basic and acidic residues" evidence="1">
    <location>
        <begin position="631"/>
        <end position="644"/>
    </location>
</feature>
<evidence type="ECO:0000313" key="3">
    <source>
        <dbReference type="EMBL" id="RPB18517.1"/>
    </source>
</evidence>
<feature type="region of interest" description="Disordered" evidence="1">
    <location>
        <begin position="474"/>
        <end position="509"/>
    </location>
</feature>
<feature type="region of interest" description="Disordered" evidence="1">
    <location>
        <begin position="356"/>
        <end position="386"/>
    </location>
</feature>
<dbReference type="Proteomes" id="UP000267821">
    <property type="component" value="Unassembled WGS sequence"/>
</dbReference>
<feature type="region of interest" description="Disordered" evidence="1">
    <location>
        <begin position="859"/>
        <end position="895"/>
    </location>
</feature>
<feature type="compositionally biased region" description="Polar residues" evidence="1">
    <location>
        <begin position="766"/>
        <end position="777"/>
    </location>
</feature>
<feature type="region of interest" description="Disordered" evidence="1">
    <location>
        <begin position="1"/>
        <end position="57"/>
    </location>
</feature>
<feature type="compositionally biased region" description="Pro residues" evidence="1">
    <location>
        <begin position="81"/>
        <end position="93"/>
    </location>
</feature>
<proteinExistence type="predicted"/>
<keyword evidence="2" id="KW-0472">Membrane</keyword>
<dbReference type="InParanoid" id="A0A3N4L6K2"/>
<feature type="compositionally biased region" description="Polar residues" evidence="1">
    <location>
        <begin position="37"/>
        <end position="57"/>
    </location>
</feature>
<dbReference type="AlphaFoldDB" id="A0A3N4L6K2"/>
<feature type="compositionally biased region" description="Polar residues" evidence="1">
    <location>
        <begin position="494"/>
        <end position="507"/>
    </location>
</feature>
<evidence type="ECO:0000256" key="2">
    <source>
        <dbReference type="SAM" id="Phobius"/>
    </source>
</evidence>
<keyword evidence="2" id="KW-1133">Transmembrane helix</keyword>
<reference evidence="3 4" key="1">
    <citation type="journal article" date="2018" name="Nat. Ecol. Evol.">
        <title>Pezizomycetes genomes reveal the molecular basis of ectomycorrhizal truffle lifestyle.</title>
        <authorList>
            <person name="Murat C."/>
            <person name="Payen T."/>
            <person name="Noel B."/>
            <person name="Kuo A."/>
            <person name="Morin E."/>
            <person name="Chen J."/>
            <person name="Kohler A."/>
            <person name="Krizsan K."/>
            <person name="Balestrini R."/>
            <person name="Da Silva C."/>
            <person name="Montanini B."/>
            <person name="Hainaut M."/>
            <person name="Levati E."/>
            <person name="Barry K.W."/>
            <person name="Belfiori B."/>
            <person name="Cichocki N."/>
            <person name="Clum A."/>
            <person name="Dockter R.B."/>
            <person name="Fauchery L."/>
            <person name="Guy J."/>
            <person name="Iotti M."/>
            <person name="Le Tacon F."/>
            <person name="Lindquist E.A."/>
            <person name="Lipzen A."/>
            <person name="Malagnac F."/>
            <person name="Mello A."/>
            <person name="Molinier V."/>
            <person name="Miyauchi S."/>
            <person name="Poulain J."/>
            <person name="Riccioni C."/>
            <person name="Rubini A."/>
            <person name="Sitrit Y."/>
            <person name="Splivallo R."/>
            <person name="Traeger S."/>
            <person name="Wang M."/>
            <person name="Zifcakova L."/>
            <person name="Wipf D."/>
            <person name="Zambonelli A."/>
            <person name="Paolocci F."/>
            <person name="Nowrousian M."/>
            <person name="Ottonello S."/>
            <person name="Baldrian P."/>
            <person name="Spatafora J.W."/>
            <person name="Henrissat B."/>
            <person name="Nagy L.G."/>
            <person name="Aury J.M."/>
            <person name="Wincker P."/>
            <person name="Grigoriev I.V."/>
            <person name="Bonfante P."/>
            <person name="Martin F.M."/>
        </authorList>
    </citation>
    <scope>NUCLEOTIDE SEQUENCE [LARGE SCALE GENOMIC DNA]</scope>
    <source>
        <strain evidence="3 4">ATCC MYA-4762</strain>
    </source>
</reference>
<keyword evidence="4" id="KW-1185">Reference proteome</keyword>
<organism evidence="3 4">
    <name type="scientific">Terfezia boudieri ATCC MYA-4762</name>
    <dbReference type="NCBI Taxonomy" id="1051890"/>
    <lineage>
        <taxon>Eukaryota</taxon>
        <taxon>Fungi</taxon>
        <taxon>Dikarya</taxon>
        <taxon>Ascomycota</taxon>
        <taxon>Pezizomycotina</taxon>
        <taxon>Pezizomycetes</taxon>
        <taxon>Pezizales</taxon>
        <taxon>Pezizaceae</taxon>
        <taxon>Terfezia</taxon>
    </lineage>
</organism>
<feature type="compositionally biased region" description="Polar residues" evidence="1">
    <location>
        <begin position="881"/>
        <end position="890"/>
    </location>
</feature>
<feature type="compositionally biased region" description="Low complexity" evidence="1">
    <location>
        <begin position="166"/>
        <end position="178"/>
    </location>
</feature>
<feature type="transmembrane region" description="Helical" evidence="2">
    <location>
        <begin position="1048"/>
        <end position="1069"/>
    </location>
</feature>
<feature type="compositionally biased region" description="Basic and acidic residues" evidence="1">
    <location>
        <begin position="359"/>
        <end position="372"/>
    </location>
</feature>
<feature type="transmembrane region" description="Helical" evidence="2">
    <location>
        <begin position="1090"/>
        <end position="1114"/>
    </location>
</feature>
<feature type="compositionally biased region" description="Pro residues" evidence="1">
    <location>
        <begin position="16"/>
        <end position="31"/>
    </location>
</feature>
<evidence type="ECO:0000256" key="1">
    <source>
        <dbReference type="SAM" id="MobiDB-lite"/>
    </source>
</evidence>
<feature type="compositionally biased region" description="Polar residues" evidence="1">
    <location>
        <begin position="98"/>
        <end position="112"/>
    </location>
</feature>
<feature type="region of interest" description="Disordered" evidence="1">
    <location>
        <begin position="69"/>
        <end position="184"/>
    </location>
</feature>
<name>A0A3N4L6K2_9PEZI</name>
<evidence type="ECO:0000313" key="4">
    <source>
        <dbReference type="Proteomes" id="UP000267821"/>
    </source>
</evidence>